<dbReference type="AlphaFoldDB" id="A0AAP3DKI6"/>
<dbReference type="RefSeq" id="WP_168420875.1">
    <property type="nucleotide sequence ID" value="NZ_CP136163.1"/>
</dbReference>
<feature type="signal peptide" evidence="1">
    <location>
        <begin position="1"/>
        <end position="21"/>
    </location>
</feature>
<comment type="caution">
    <text evidence="2">The sequence shown here is derived from an EMBL/GenBank/DDBJ whole genome shotgun (WGS) entry which is preliminary data.</text>
</comment>
<accession>A0AAP3DKI6</accession>
<proteinExistence type="predicted"/>
<evidence type="ECO:0000313" key="3">
    <source>
        <dbReference type="Proteomes" id="UP001077662"/>
    </source>
</evidence>
<evidence type="ECO:0000313" key="2">
    <source>
        <dbReference type="EMBL" id="MCZ0809991.1"/>
    </source>
</evidence>
<gene>
    <name evidence="2" type="ORF">O0554_24365</name>
</gene>
<evidence type="ECO:0000256" key="1">
    <source>
        <dbReference type="SAM" id="SignalP"/>
    </source>
</evidence>
<keyword evidence="1" id="KW-0732">Signal</keyword>
<sequence length="183" mass="20875">MVRKFILIIGIFILTSCGNQAVETNHATNTTLVHLFNRGYSVSLFNFGEIVSKLSEIKTKDDITYINGMVETYLTNNSQFMVSMIVSSDKRGDSRVIDPVIHEDIVDMVHNQVSFMKQIKELLDKGSLQKIKGQSSYYKDIYKAERELNMDIPKGKDGLTKYKSSLEQMNSLLTKSIVEDYKK</sequence>
<name>A0AAP3DKI6_BRELA</name>
<dbReference type="Proteomes" id="UP001077662">
    <property type="component" value="Unassembled WGS sequence"/>
</dbReference>
<protein>
    <recommendedName>
        <fullName evidence="4">Lipoprotein</fullName>
    </recommendedName>
</protein>
<feature type="chain" id="PRO_5042919668" description="Lipoprotein" evidence="1">
    <location>
        <begin position="22"/>
        <end position="183"/>
    </location>
</feature>
<dbReference type="PROSITE" id="PS51257">
    <property type="entry name" value="PROKAR_LIPOPROTEIN"/>
    <property type="match status" value="1"/>
</dbReference>
<organism evidence="2 3">
    <name type="scientific">Brevibacillus laterosporus</name>
    <name type="common">Bacillus laterosporus</name>
    <dbReference type="NCBI Taxonomy" id="1465"/>
    <lineage>
        <taxon>Bacteria</taxon>
        <taxon>Bacillati</taxon>
        <taxon>Bacillota</taxon>
        <taxon>Bacilli</taxon>
        <taxon>Bacillales</taxon>
        <taxon>Paenibacillaceae</taxon>
        <taxon>Brevibacillus</taxon>
    </lineage>
</organism>
<evidence type="ECO:0008006" key="4">
    <source>
        <dbReference type="Google" id="ProtNLM"/>
    </source>
</evidence>
<dbReference type="EMBL" id="JAPTNE010000050">
    <property type="protein sequence ID" value="MCZ0809991.1"/>
    <property type="molecule type" value="Genomic_DNA"/>
</dbReference>
<reference evidence="2" key="1">
    <citation type="submission" date="2022-09" db="EMBL/GenBank/DDBJ databases">
        <title>Genome analysis and characterization of larvicidal activity of Brevibacillus strains.</title>
        <authorList>
            <person name="Patrusheva E.V."/>
            <person name="Izotova A.O."/>
            <person name="Toshchakov S.V."/>
            <person name="Sineoky S.P."/>
        </authorList>
    </citation>
    <scope>NUCLEOTIDE SEQUENCE</scope>
    <source>
        <strain evidence="2">VKPM_B-13247</strain>
    </source>
</reference>